<sequence length="165" mass="18829">MQRRSRVNLACSMGMHKLKYVRLEWLSKRVVVHRNYVNFLEFISDVASKSTNGHPSCWYNGHILNGILFSKDYGWNPCVVESDKLEAVDRVLNNTLRYASYSSIVSEIAALRAGSNGMNICAISSSANRFARHLAKYILDKWENTFWMEDFPSCVGVLVESDKPN</sequence>
<dbReference type="Proteomes" id="UP001280121">
    <property type="component" value="Unassembled WGS sequence"/>
</dbReference>
<dbReference type="EMBL" id="JANJYI010000003">
    <property type="protein sequence ID" value="KAK2657224.1"/>
    <property type="molecule type" value="Genomic_DNA"/>
</dbReference>
<evidence type="ECO:0000313" key="1">
    <source>
        <dbReference type="EMBL" id="KAK2657224.1"/>
    </source>
</evidence>
<evidence type="ECO:0008006" key="3">
    <source>
        <dbReference type="Google" id="ProtNLM"/>
    </source>
</evidence>
<dbReference type="AlphaFoldDB" id="A0AAD9XD21"/>
<reference evidence="1" key="1">
    <citation type="journal article" date="2023" name="Plant J.">
        <title>Genome sequences and population genomics provide insights into the demographic history, inbreeding, and mutation load of two 'living fossil' tree species of Dipteronia.</title>
        <authorList>
            <person name="Feng Y."/>
            <person name="Comes H.P."/>
            <person name="Chen J."/>
            <person name="Zhu S."/>
            <person name="Lu R."/>
            <person name="Zhang X."/>
            <person name="Li P."/>
            <person name="Qiu J."/>
            <person name="Olsen K.M."/>
            <person name="Qiu Y."/>
        </authorList>
    </citation>
    <scope>NUCLEOTIDE SEQUENCE</scope>
    <source>
        <strain evidence="1">KIB01</strain>
    </source>
</reference>
<evidence type="ECO:0000313" key="2">
    <source>
        <dbReference type="Proteomes" id="UP001280121"/>
    </source>
</evidence>
<comment type="caution">
    <text evidence="1">The sequence shown here is derived from an EMBL/GenBank/DDBJ whole genome shotgun (WGS) entry which is preliminary data.</text>
</comment>
<keyword evidence="2" id="KW-1185">Reference proteome</keyword>
<gene>
    <name evidence="1" type="ORF">Ddye_010276</name>
</gene>
<protein>
    <recommendedName>
        <fullName evidence="3">RNase H type-1 domain-containing protein</fullName>
    </recommendedName>
</protein>
<name>A0AAD9XD21_9ROSI</name>
<proteinExistence type="predicted"/>
<organism evidence="1 2">
    <name type="scientific">Dipteronia dyeriana</name>
    <dbReference type="NCBI Taxonomy" id="168575"/>
    <lineage>
        <taxon>Eukaryota</taxon>
        <taxon>Viridiplantae</taxon>
        <taxon>Streptophyta</taxon>
        <taxon>Embryophyta</taxon>
        <taxon>Tracheophyta</taxon>
        <taxon>Spermatophyta</taxon>
        <taxon>Magnoliopsida</taxon>
        <taxon>eudicotyledons</taxon>
        <taxon>Gunneridae</taxon>
        <taxon>Pentapetalae</taxon>
        <taxon>rosids</taxon>
        <taxon>malvids</taxon>
        <taxon>Sapindales</taxon>
        <taxon>Sapindaceae</taxon>
        <taxon>Hippocastanoideae</taxon>
        <taxon>Acereae</taxon>
        <taxon>Dipteronia</taxon>
    </lineage>
</organism>
<accession>A0AAD9XD21</accession>